<accession>A0A811UFI8</accession>
<dbReference type="Pfam" id="PF09337">
    <property type="entry name" value="zf-H2C2"/>
    <property type="match status" value="1"/>
</dbReference>
<evidence type="ECO:0000313" key="3">
    <source>
        <dbReference type="EMBL" id="CAD6997982.1"/>
    </source>
</evidence>
<reference evidence="3" key="1">
    <citation type="submission" date="2020-11" db="EMBL/GenBank/DDBJ databases">
        <authorList>
            <person name="Whitehead M."/>
        </authorList>
    </citation>
    <scope>NUCLEOTIDE SEQUENCE</scope>
    <source>
        <strain evidence="3">EGII</strain>
    </source>
</reference>
<dbReference type="Pfam" id="PF03564">
    <property type="entry name" value="DUF1759"/>
    <property type="match status" value="1"/>
</dbReference>
<dbReference type="SUPFAM" id="SSF53098">
    <property type="entry name" value="Ribonuclease H-like"/>
    <property type="match status" value="1"/>
</dbReference>
<dbReference type="OrthoDB" id="8052806at2759"/>
<dbReference type="GO" id="GO:0015074">
    <property type="term" value="P:DNA integration"/>
    <property type="evidence" value="ECO:0007669"/>
    <property type="project" value="InterPro"/>
</dbReference>
<dbReference type="SUPFAM" id="SSF56672">
    <property type="entry name" value="DNA/RNA polymerases"/>
    <property type="match status" value="1"/>
</dbReference>
<dbReference type="CDD" id="cd00303">
    <property type="entry name" value="retropepsin_like"/>
    <property type="match status" value="1"/>
</dbReference>
<dbReference type="GO" id="GO:0003676">
    <property type="term" value="F:nucleic acid binding"/>
    <property type="evidence" value="ECO:0007669"/>
    <property type="project" value="InterPro"/>
</dbReference>
<dbReference type="InterPro" id="IPR043502">
    <property type="entry name" value="DNA/RNA_pol_sf"/>
</dbReference>
<feature type="compositionally biased region" description="Polar residues" evidence="1">
    <location>
        <begin position="1807"/>
        <end position="1817"/>
    </location>
</feature>
<dbReference type="Gene3D" id="3.30.420.10">
    <property type="entry name" value="Ribonuclease H-like superfamily/Ribonuclease H"/>
    <property type="match status" value="1"/>
</dbReference>
<comment type="caution">
    <text evidence="3">The sequence shown here is derived from an EMBL/GenBank/DDBJ whole genome shotgun (WGS) entry which is preliminary data.</text>
</comment>
<feature type="compositionally biased region" description="Polar residues" evidence="1">
    <location>
        <begin position="405"/>
        <end position="433"/>
    </location>
</feature>
<keyword evidence="4" id="KW-1185">Reference proteome</keyword>
<feature type="domain" description="Integrase catalytic" evidence="2">
    <location>
        <begin position="1429"/>
        <end position="1622"/>
    </location>
</feature>
<dbReference type="InterPro" id="IPR005312">
    <property type="entry name" value="DUF1759"/>
</dbReference>
<dbReference type="InterPro" id="IPR012337">
    <property type="entry name" value="RNaseH-like_sf"/>
</dbReference>
<feature type="region of interest" description="Disordered" evidence="1">
    <location>
        <begin position="1745"/>
        <end position="1817"/>
    </location>
</feature>
<dbReference type="PANTHER" id="PTHR47331:SF1">
    <property type="entry name" value="GAG-LIKE PROTEIN"/>
    <property type="match status" value="1"/>
</dbReference>
<protein>
    <submittedName>
        <fullName evidence="3">(Mediterranean fruit fly) hypothetical protein</fullName>
    </submittedName>
</protein>
<evidence type="ECO:0000259" key="2">
    <source>
        <dbReference type="PROSITE" id="PS50994"/>
    </source>
</evidence>
<feature type="region of interest" description="Disordered" evidence="1">
    <location>
        <begin position="401"/>
        <end position="433"/>
    </location>
</feature>
<dbReference type="InterPro" id="IPR001584">
    <property type="entry name" value="Integrase_cat-core"/>
</dbReference>
<dbReference type="Pfam" id="PF05380">
    <property type="entry name" value="Peptidase_A17"/>
    <property type="match status" value="1"/>
</dbReference>
<dbReference type="InterPro" id="IPR008042">
    <property type="entry name" value="Retrotrans_Pao"/>
</dbReference>
<dbReference type="CDD" id="cd01644">
    <property type="entry name" value="RT_pepA17"/>
    <property type="match status" value="1"/>
</dbReference>
<dbReference type="Pfam" id="PF18701">
    <property type="entry name" value="DUF5641"/>
    <property type="match status" value="1"/>
</dbReference>
<name>A0A811UFI8_CERCA</name>
<dbReference type="GO" id="GO:0071897">
    <property type="term" value="P:DNA biosynthetic process"/>
    <property type="evidence" value="ECO:0007669"/>
    <property type="project" value="UniProtKB-ARBA"/>
</dbReference>
<dbReference type="InterPro" id="IPR036397">
    <property type="entry name" value="RNaseH_sf"/>
</dbReference>
<gene>
    <name evidence="3" type="ORF">CCAP1982_LOCUS6598</name>
</gene>
<feature type="compositionally biased region" description="Polar residues" evidence="1">
    <location>
        <begin position="1764"/>
        <end position="1778"/>
    </location>
</feature>
<dbReference type="EMBL" id="CAJHJT010000012">
    <property type="protein sequence ID" value="CAD6997982.1"/>
    <property type="molecule type" value="Genomic_DNA"/>
</dbReference>
<sequence>MASANDFSRACDALLEFEELYNNTPSANHSVFSLEIQKEELKALWIKVKETFDGHSRNLSGGESDTSAMLAAKCRYQDCYAAYLTCAALMGETIHNLTFVQQSSSTVNPPVREPETAPRSSINLPPCDTEIFFGDYMAWPSFRDLFTAIYINNSRLTPVEKLYHLNQKTRGEARDIVKKSPLTNDGFATAWQNLSDRYENKRVMVNSQLKTLFNLPTVTVERGTEIKNLQRAVNNCISVLQMYGIEIRNWDAIFVFLVSSRLPDTTLALWEQGIVDKAEIPRWEELDCFLSSRFQTLETVSDIQSTRVSKVGQNRAPVTSYGKKVSSHHTQFSQPVCRLCPDSSHALKACSKFLAMKVDERTKIVRKYNLCMNCLAHSHIARDCKSSFSCFSCHQRHHSLLHRTPTGNKPSTTTSRSQLDSSGNKSTQSPTTSGNIQALFVTNARNIILGTAMVHICYNGVNYEARALLDSGSEGTFITKRLQRRIKIPTQPVDFQISGINATTPANVREAARLVIGSPVNPEIRIEARGLILPQLTGNLPQLTVDQVDLSLLPPINLADANFYKSQQVDLVIGADLYPAIMMGNIQRNVLGSLLAQETVFGWILTGPAPKSPNKWQRPYVFLHTELTSSDLTRFWELEQVPSKKPITPEEAFCEHLYTNTTTKENNGRYVVALPFKQNFPEDVNLGYSRNSAVQQFLRSEAALARRPELKVEYHRVLREYISLGHMKPVASDIEGSMGCYYLPHHAVIKPDSTTTKVRVVFNASSPSSNGVSLNDVLYAGPVLQADLIALLLKWRFFKYVFNADIEKMYRQILLQAADTKFHRIIFRESDEDKLMDYELQTVTFGVNCAPYLAIRTLLQLAEDVSLKYPLASRVLKQHMYVDDVLAGAHDCETAIRTRNELLEALKGAGFPLRKWTSNTKEILADLPKDHLLKEDFLEIDNLSEARMLGIRWNAAHDSFHFNVQDIEIKPSYTKREVLSCVAKLFDPAGWLGPIVVQAKILMQDIWLTKIDWDDSLPRGIYLRWENFLKNYSHISKIRIPRWISFTPWKEIELHGFCDASEKAYAAALYVRVRDRTLDRAPEIHLLVGKTRVAPVKTISLPRLELCGALLLAELINALLPQLDVAQPVVYKWTDSTIVLSWLRKPPCSWTTFIANRVAKIEELVGVTGWNHVDSIDNPADLGSRGVSPQELAVSNIWWNGPDWLKRHPSEWPQKRDDIMDTELEQKIVRTHTARVIHTEDILQRFSDFSRALRVVSRIFQFYNKIHPVIKLTAPDNNPEITSKAINEAKSRLILQTQKRCYHEEYIALAASKPVSTKSSIRTLNPFLDRNGIMRVGGRLAMASLAYNERYPIILPYDCQFSRLLVKFSHLISLHGGNQLMLRLVRSEYWVVRIKGLIKTVINNCKVCLIFRKRTREQLMAALPPERTTLSRPFTNTGVDFTGPFDIKNYTGRACLITKGYVCVFVCFATKAIHLEATSDLSATTFLAAFSRFVARRGCPRNMYSDNGTNFVGASKTLKQEFKQFLSEAVRLTNQSYAHQEISWHFIPPGAPHMGGLWEAGVKSFKIHFRKVATAMRFTMEEFATLLAKIEACLNSRPISPMSENPESMEPLTPGHFLIGSPLLGIAEPETNGNAMSIINRWQKLKALHQGFCQRWKAEYLKELHKRFKWQHPQRNIEVDDLVVVKEDNLPPNEWRLGRVVRVFLGPDHRVRVVEILTTRGLITRPIVKLVMLPAVKPTNVSSTFRELRNGSSQPRQYPEGPTPLSSLQEQPSASILQTDAPDGTNGETPSCPPLPSLCQLPVAASHGQQMSVDKDM</sequence>
<dbReference type="Proteomes" id="UP000606786">
    <property type="component" value="Unassembled WGS sequence"/>
</dbReference>
<dbReference type="InterPro" id="IPR040676">
    <property type="entry name" value="DUF5641"/>
</dbReference>
<dbReference type="GO" id="GO:0042575">
    <property type="term" value="C:DNA polymerase complex"/>
    <property type="evidence" value="ECO:0007669"/>
    <property type="project" value="UniProtKB-ARBA"/>
</dbReference>
<evidence type="ECO:0000313" key="4">
    <source>
        <dbReference type="Proteomes" id="UP000606786"/>
    </source>
</evidence>
<feature type="compositionally biased region" description="Polar residues" evidence="1">
    <location>
        <begin position="1745"/>
        <end position="1756"/>
    </location>
</feature>
<evidence type="ECO:0000256" key="1">
    <source>
        <dbReference type="SAM" id="MobiDB-lite"/>
    </source>
</evidence>
<organism evidence="3 4">
    <name type="scientific">Ceratitis capitata</name>
    <name type="common">Mediterranean fruit fly</name>
    <name type="synonym">Tephritis capitata</name>
    <dbReference type="NCBI Taxonomy" id="7213"/>
    <lineage>
        <taxon>Eukaryota</taxon>
        <taxon>Metazoa</taxon>
        <taxon>Ecdysozoa</taxon>
        <taxon>Arthropoda</taxon>
        <taxon>Hexapoda</taxon>
        <taxon>Insecta</taxon>
        <taxon>Pterygota</taxon>
        <taxon>Neoptera</taxon>
        <taxon>Endopterygota</taxon>
        <taxon>Diptera</taxon>
        <taxon>Brachycera</taxon>
        <taxon>Muscomorpha</taxon>
        <taxon>Tephritoidea</taxon>
        <taxon>Tephritidae</taxon>
        <taxon>Ceratitis</taxon>
        <taxon>Ceratitis</taxon>
    </lineage>
</organism>
<dbReference type="PANTHER" id="PTHR47331">
    <property type="entry name" value="PHD-TYPE DOMAIN-CONTAINING PROTEIN"/>
    <property type="match status" value="1"/>
</dbReference>
<proteinExistence type="predicted"/>
<dbReference type="PROSITE" id="PS50994">
    <property type="entry name" value="INTEGRASE"/>
    <property type="match status" value="1"/>
</dbReference>
<dbReference type="InterPro" id="IPR015416">
    <property type="entry name" value="Znf_H2C2_histone_UAS-bd"/>
</dbReference>